<name>A0A9P0APS7_BEMTA</name>
<dbReference type="GO" id="GO:0006508">
    <property type="term" value="P:proteolysis"/>
    <property type="evidence" value="ECO:0007669"/>
    <property type="project" value="InterPro"/>
</dbReference>
<dbReference type="InterPro" id="IPR038765">
    <property type="entry name" value="Papain-like_cys_pep_sf"/>
</dbReference>
<organism evidence="3 4">
    <name type="scientific">Bemisia tabaci</name>
    <name type="common">Sweetpotato whitefly</name>
    <name type="synonym">Aleurodes tabaci</name>
    <dbReference type="NCBI Taxonomy" id="7038"/>
    <lineage>
        <taxon>Eukaryota</taxon>
        <taxon>Metazoa</taxon>
        <taxon>Ecdysozoa</taxon>
        <taxon>Arthropoda</taxon>
        <taxon>Hexapoda</taxon>
        <taxon>Insecta</taxon>
        <taxon>Pterygota</taxon>
        <taxon>Neoptera</taxon>
        <taxon>Paraneoptera</taxon>
        <taxon>Hemiptera</taxon>
        <taxon>Sternorrhyncha</taxon>
        <taxon>Aleyrodoidea</taxon>
        <taxon>Aleyrodidae</taxon>
        <taxon>Aleyrodinae</taxon>
        <taxon>Bemisia</taxon>
    </lineage>
</organism>
<evidence type="ECO:0000313" key="3">
    <source>
        <dbReference type="EMBL" id="CAH0396267.1"/>
    </source>
</evidence>
<sequence length="296" mass="31858">MSLYVSGFRPGLRPRVTRRRRSPTNTPSENGGGGTRKPLVKPSDINLPKLLPPRRPAEDTFAAPEKTKTPLRLADSPRTELETLSKGPRLTPKRSGALKGANEKPGPSPPSPITKGLDSPARGGAKGPNLGNKVCGACWAFAVGGALDVAVAHQRGKVEAIFSKQRCAYGNLNSPLDYLVEKGLTLSKNYPYRADAKECNTTAIIGTPTRIASWEHLDPEDIEKALVTGPVVTAMHFPPELQIIGSFGIATDYSMGGRVTSSLKKIHAAWVSIVSPSNCNCLWHLHKQESEDNIVK</sequence>
<evidence type="ECO:0000313" key="4">
    <source>
        <dbReference type="Proteomes" id="UP001152759"/>
    </source>
</evidence>
<dbReference type="InterPro" id="IPR000668">
    <property type="entry name" value="Peptidase_C1A_C"/>
</dbReference>
<protein>
    <recommendedName>
        <fullName evidence="2">Peptidase C1A papain C-terminal domain-containing protein</fullName>
    </recommendedName>
</protein>
<dbReference type="Pfam" id="PF00112">
    <property type="entry name" value="Peptidase_C1"/>
    <property type="match status" value="1"/>
</dbReference>
<keyword evidence="4" id="KW-1185">Reference proteome</keyword>
<evidence type="ECO:0000256" key="1">
    <source>
        <dbReference type="SAM" id="MobiDB-lite"/>
    </source>
</evidence>
<dbReference type="Proteomes" id="UP001152759">
    <property type="component" value="Chromosome 9"/>
</dbReference>
<gene>
    <name evidence="3" type="ORF">BEMITA_LOCUS14351</name>
</gene>
<dbReference type="Gene3D" id="3.90.70.10">
    <property type="entry name" value="Cysteine proteinases"/>
    <property type="match status" value="1"/>
</dbReference>
<dbReference type="GO" id="GO:0008234">
    <property type="term" value="F:cysteine-type peptidase activity"/>
    <property type="evidence" value="ECO:0007669"/>
    <property type="project" value="InterPro"/>
</dbReference>
<feature type="domain" description="Peptidase C1A papain C-terminal" evidence="2">
    <location>
        <begin position="133"/>
        <end position="238"/>
    </location>
</feature>
<dbReference type="EMBL" id="OU963870">
    <property type="protein sequence ID" value="CAH0396267.1"/>
    <property type="molecule type" value="Genomic_DNA"/>
</dbReference>
<proteinExistence type="predicted"/>
<dbReference type="AlphaFoldDB" id="A0A9P0APS7"/>
<evidence type="ECO:0000259" key="2">
    <source>
        <dbReference type="Pfam" id="PF00112"/>
    </source>
</evidence>
<reference evidence="3" key="1">
    <citation type="submission" date="2021-12" db="EMBL/GenBank/DDBJ databases">
        <authorList>
            <person name="King R."/>
        </authorList>
    </citation>
    <scope>NUCLEOTIDE SEQUENCE</scope>
</reference>
<feature type="region of interest" description="Disordered" evidence="1">
    <location>
        <begin position="1"/>
        <end position="125"/>
    </location>
</feature>
<accession>A0A9P0APS7</accession>
<dbReference type="SUPFAM" id="SSF54001">
    <property type="entry name" value="Cysteine proteinases"/>
    <property type="match status" value="1"/>
</dbReference>